<keyword evidence="3" id="KW-1185">Reference proteome</keyword>
<dbReference type="Proteomes" id="UP000540128">
    <property type="component" value="Unassembled WGS sequence"/>
</dbReference>
<keyword evidence="1" id="KW-1133">Transmembrane helix</keyword>
<organism evidence="2 3">
    <name type="scientific">Streptomyces odorifer</name>
    <dbReference type="NCBI Taxonomy" id="53450"/>
    <lineage>
        <taxon>Bacteria</taxon>
        <taxon>Bacillati</taxon>
        <taxon>Actinomycetota</taxon>
        <taxon>Actinomycetes</taxon>
        <taxon>Kitasatosporales</taxon>
        <taxon>Streptomycetaceae</taxon>
        <taxon>Streptomyces</taxon>
        <taxon>Streptomyces albidoflavus group</taxon>
    </lineage>
</organism>
<evidence type="ECO:0000313" key="3">
    <source>
        <dbReference type="Proteomes" id="UP000540128"/>
    </source>
</evidence>
<feature type="transmembrane region" description="Helical" evidence="1">
    <location>
        <begin position="12"/>
        <end position="32"/>
    </location>
</feature>
<sequence length="69" mass="7732">MRPETTDKDRFLISLGLIAVSLLWLTVARNAWLAGLCWTGALLGAAAAVRFGWLLWRARSEESWPSEET</sequence>
<keyword evidence="1" id="KW-0472">Membrane</keyword>
<evidence type="ECO:0000256" key="1">
    <source>
        <dbReference type="SAM" id="Phobius"/>
    </source>
</evidence>
<evidence type="ECO:0000313" key="2">
    <source>
        <dbReference type="EMBL" id="NUV27388.1"/>
    </source>
</evidence>
<reference evidence="2 3" key="1">
    <citation type="submission" date="2020-03" db="EMBL/GenBank/DDBJ databases">
        <title>Complete genome sequence of sixteen Streptomyces strains facilitates identification of candidate genes involved in plant growth-promotion in grain legumes and cereals.</title>
        <authorList>
            <person name="Gopalakrishnan S."/>
            <person name="Thakur V."/>
            <person name="Saxena R."/>
            <person name="Vadlamudi S."/>
            <person name="Purohit S."/>
            <person name="Kumar V."/>
            <person name="Rathore A."/>
            <person name="Chitikineni A."/>
            <person name="Varshney R.K."/>
        </authorList>
    </citation>
    <scope>NUCLEOTIDE SEQUENCE [LARGE SCALE GENOMIC DNA]</scope>
    <source>
        <strain evidence="2 3">KAI-180</strain>
    </source>
</reference>
<gene>
    <name evidence="2" type="ORF">G6W59_03345</name>
</gene>
<feature type="transmembrane region" description="Helical" evidence="1">
    <location>
        <begin position="38"/>
        <end position="56"/>
    </location>
</feature>
<proteinExistence type="predicted"/>
<comment type="caution">
    <text evidence="2">The sequence shown here is derived from an EMBL/GenBank/DDBJ whole genome shotgun (WGS) entry which is preliminary data.</text>
</comment>
<dbReference type="EMBL" id="JAANNT010000002">
    <property type="protein sequence ID" value="NUV27388.1"/>
    <property type="molecule type" value="Genomic_DNA"/>
</dbReference>
<accession>A0A7Y6F0Q1</accession>
<dbReference type="AlphaFoldDB" id="A0A7Y6F0Q1"/>
<dbReference type="RefSeq" id="WP_175458994.1">
    <property type="nucleotide sequence ID" value="NZ_JAANNT010000002.1"/>
</dbReference>
<protein>
    <submittedName>
        <fullName evidence="2">Uncharacterized protein</fullName>
    </submittedName>
</protein>
<name>A0A7Y6F0Q1_9ACTN</name>
<keyword evidence="1" id="KW-0812">Transmembrane</keyword>